<keyword evidence="2" id="KW-1185">Reference proteome</keyword>
<name>A0A1V6M227_9BACT</name>
<dbReference type="EMBL" id="MJUW02000034">
    <property type="protein sequence ID" value="OQD46464.1"/>
    <property type="molecule type" value="Genomic_DNA"/>
</dbReference>
<sequence>MKQASFNNQLRTHHIEHVILGAASHIGHGKTFLAKGADQDRQPEKIAMFHWSLRTVEISFAERSNRTF</sequence>
<gene>
    <name evidence="1" type="ORF">BIY37_03155</name>
</gene>
<dbReference type="Proteomes" id="UP000242219">
    <property type="component" value="Unassembled WGS sequence"/>
</dbReference>
<protein>
    <submittedName>
        <fullName evidence="1">Uncharacterized protein</fullName>
    </submittedName>
</protein>
<dbReference type="RefSeq" id="WP_070066385.1">
    <property type="nucleotide sequence ID" value="NZ_MJUW02000034.1"/>
</dbReference>
<proteinExistence type="predicted"/>
<comment type="caution">
    <text evidence="1">The sequence shown here is derived from an EMBL/GenBank/DDBJ whole genome shotgun (WGS) entry which is preliminary data.</text>
</comment>
<dbReference type="AlphaFoldDB" id="A0A1V6M227"/>
<organism evidence="1 2">
    <name type="scientific">Candidatus Brocadia sapporoensis</name>
    <dbReference type="NCBI Taxonomy" id="392547"/>
    <lineage>
        <taxon>Bacteria</taxon>
        <taxon>Pseudomonadati</taxon>
        <taxon>Planctomycetota</taxon>
        <taxon>Candidatus Brocadiia</taxon>
        <taxon>Candidatus Brocadiales</taxon>
        <taxon>Candidatus Brocadiaceae</taxon>
        <taxon>Candidatus Brocadia</taxon>
    </lineage>
</organism>
<accession>A0A1V6M227</accession>
<evidence type="ECO:0000313" key="2">
    <source>
        <dbReference type="Proteomes" id="UP000242219"/>
    </source>
</evidence>
<evidence type="ECO:0000313" key="1">
    <source>
        <dbReference type="EMBL" id="OQD46464.1"/>
    </source>
</evidence>
<reference evidence="1 2" key="1">
    <citation type="journal article" date="2016" name="Genome Announc.">
        <title>Draft Genome Sequence of the Anaerobic Ammonium-Oxidizing Bacterium 'Candidatus Brocadia sp. 40'.</title>
        <authorList>
            <person name="Ali M."/>
            <person name="Haroon M.F."/>
            <person name="Narita Y."/>
            <person name="Zhang L."/>
            <person name="Rangel Shaw D."/>
            <person name="Okabe S."/>
            <person name="Saikaly P.E."/>
        </authorList>
    </citation>
    <scope>NUCLEOTIDE SEQUENCE [LARGE SCALE GENOMIC DNA]</scope>
    <source>
        <strain evidence="1 2">40</strain>
    </source>
</reference>